<dbReference type="Pfam" id="PF01208">
    <property type="entry name" value="URO-D"/>
    <property type="match status" value="1"/>
</dbReference>
<gene>
    <name evidence="2" type="ORF">SE15_08105</name>
</gene>
<dbReference type="STRING" id="869279.SE15_08105"/>
<sequence>MPATMKPRERLLAALHHTEPDRVPTALWGSAYGITDGLYFKLVEYLNLRQPLPPFRRRLGHTVNHYDDRILEALEIDIRHVWCGFPDLGGPQKGGGADAWGVTYTQSGPYLTATSHPLASATVEDLETYPWPKVDAYLRLDELKERARYLREHTAYAVVGRAPDSYGIFERCCTLRGTEQFLMDLVDNPSFAEVLIAQVSQVLDTLFVRYLETAGPWLDVLELPGDDYAGEHPIISPRMFDRFFAPAWRRLISTIRSLAPHIKLLFHSDGNMAPFLGRLVDLGIDIFHSVEPLPGVDWASLKARYQGQLCFWGGIDIKQALQGPPEQVIEEVKNRIRLLGAGGGYVLAPSNHLQPDIPPQNVVILFKAAQDYGRYPLI</sequence>
<dbReference type="OrthoDB" id="9771599at2"/>
<dbReference type="AlphaFoldDB" id="A0A0N8GQB1"/>
<name>A0A0N8GQB1_9CHLR</name>
<comment type="caution">
    <text evidence="2">The sequence shown here is derived from an EMBL/GenBank/DDBJ whole genome shotgun (WGS) entry which is preliminary data.</text>
</comment>
<evidence type="ECO:0000259" key="1">
    <source>
        <dbReference type="Pfam" id="PF01208"/>
    </source>
</evidence>
<proteinExistence type="predicted"/>
<dbReference type="InterPro" id="IPR052024">
    <property type="entry name" value="Methanogen_methyltrans"/>
</dbReference>
<dbReference type="GO" id="GO:0004853">
    <property type="term" value="F:uroporphyrinogen decarboxylase activity"/>
    <property type="evidence" value="ECO:0007669"/>
    <property type="project" value="InterPro"/>
</dbReference>
<dbReference type="Gene3D" id="3.20.20.210">
    <property type="match status" value="1"/>
</dbReference>
<protein>
    <recommendedName>
        <fullName evidence="1">Uroporphyrinogen decarboxylase (URO-D) domain-containing protein</fullName>
    </recommendedName>
</protein>
<dbReference type="SUPFAM" id="SSF51726">
    <property type="entry name" value="UROD/MetE-like"/>
    <property type="match status" value="1"/>
</dbReference>
<feature type="domain" description="Uroporphyrinogen decarboxylase (URO-D)" evidence="1">
    <location>
        <begin position="122"/>
        <end position="372"/>
    </location>
</feature>
<dbReference type="EMBL" id="LGKO01000004">
    <property type="protein sequence ID" value="KPL83202.1"/>
    <property type="molecule type" value="Genomic_DNA"/>
</dbReference>
<dbReference type="InterPro" id="IPR000257">
    <property type="entry name" value="Uroporphyrinogen_deCOase"/>
</dbReference>
<evidence type="ECO:0000313" key="2">
    <source>
        <dbReference type="EMBL" id="KPL83202.1"/>
    </source>
</evidence>
<evidence type="ECO:0000313" key="3">
    <source>
        <dbReference type="Proteomes" id="UP000050544"/>
    </source>
</evidence>
<dbReference type="GO" id="GO:0006779">
    <property type="term" value="P:porphyrin-containing compound biosynthetic process"/>
    <property type="evidence" value="ECO:0007669"/>
    <property type="project" value="InterPro"/>
</dbReference>
<dbReference type="Proteomes" id="UP000050544">
    <property type="component" value="Unassembled WGS sequence"/>
</dbReference>
<dbReference type="PANTHER" id="PTHR47099">
    <property type="entry name" value="METHYLCOBAMIDE:COM METHYLTRANSFERASE MTBA"/>
    <property type="match status" value="1"/>
</dbReference>
<keyword evidence="3" id="KW-1185">Reference proteome</keyword>
<dbReference type="InterPro" id="IPR038071">
    <property type="entry name" value="UROD/MetE-like_sf"/>
</dbReference>
<dbReference type="RefSeq" id="WP_054521608.1">
    <property type="nucleotide sequence ID" value="NZ_LGKO01000004.1"/>
</dbReference>
<dbReference type="PANTHER" id="PTHR47099:SF1">
    <property type="entry name" value="METHYLCOBAMIDE:COM METHYLTRANSFERASE MTBA"/>
    <property type="match status" value="1"/>
</dbReference>
<reference evidence="2 3" key="1">
    <citation type="submission" date="2015-07" db="EMBL/GenBank/DDBJ databases">
        <title>Whole genome sequence of Thermanaerothrix daxensis DSM 23592.</title>
        <authorList>
            <person name="Hemp J."/>
            <person name="Ward L.M."/>
            <person name="Pace L.A."/>
            <person name="Fischer W.W."/>
        </authorList>
    </citation>
    <scope>NUCLEOTIDE SEQUENCE [LARGE SCALE GENOMIC DNA]</scope>
    <source>
        <strain evidence="2 3">GNS-1</strain>
    </source>
</reference>
<organism evidence="2 3">
    <name type="scientific">Thermanaerothrix daxensis</name>
    <dbReference type="NCBI Taxonomy" id="869279"/>
    <lineage>
        <taxon>Bacteria</taxon>
        <taxon>Bacillati</taxon>
        <taxon>Chloroflexota</taxon>
        <taxon>Anaerolineae</taxon>
        <taxon>Anaerolineales</taxon>
        <taxon>Anaerolineaceae</taxon>
        <taxon>Thermanaerothrix</taxon>
    </lineage>
</organism>
<accession>A0A0N8GQB1</accession>